<name>A0A843B756_9BURK</name>
<evidence type="ECO:0000256" key="1">
    <source>
        <dbReference type="SAM" id="SignalP"/>
    </source>
</evidence>
<feature type="chain" id="PRO_5032559490" evidence="1">
    <location>
        <begin position="25"/>
        <end position="132"/>
    </location>
</feature>
<organism evidence="2 3">
    <name type="scientific">Comamonas suwonensis</name>
    <dbReference type="NCBI Taxonomy" id="2606214"/>
    <lineage>
        <taxon>Bacteria</taxon>
        <taxon>Pseudomonadati</taxon>
        <taxon>Pseudomonadota</taxon>
        <taxon>Betaproteobacteria</taxon>
        <taxon>Burkholderiales</taxon>
        <taxon>Comamonadaceae</taxon>
        <taxon>Comamonas</taxon>
    </lineage>
</organism>
<comment type="caution">
    <text evidence="2">The sequence shown here is derived from an EMBL/GenBank/DDBJ whole genome shotgun (WGS) entry which is preliminary data.</text>
</comment>
<evidence type="ECO:0000313" key="3">
    <source>
        <dbReference type="Proteomes" id="UP000530032"/>
    </source>
</evidence>
<dbReference type="EMBL" id="JABBCQ020000021">
    <property type="protein sequence ID" value="MBI1626613.1"/>
    <property type="molecule type" value="Genomic_DNA"/>
</dbReference>
<protein>
    <submittedName>
        <fullName evidence="2">Uncharacterized protein</fullName>
    </submittedName>
</protein>
<feature type="signal peptide" evidence="1">
    <location>
        <begin position="1"/>
        <end position="24"/>
    </location>
</feature>
<dbReference type="Proteomes" id="UP000530032">
    <property type="component" value="Unassembled WGS sequence"/>
</dbReference>
<keyword evidence="1" id="KW-0732">Signal</keyword>
<keyword evidence="3" id="KW-1185">Reference proteome</keyword>
<evidence type="ECO:0000313" key="2">
    <source>
        <dbReference type="EMBL" id="MBI1626613.1"/>
    </source>
</evidence>
<accession>A0A843B756</accession>
<sequence>MTSSIRILCTFMAALLTAHISSWAAPGEDPVAITGRVNYLQLPLAPVTRSTSVQYLQQMPDDAAAKISRYTAKAYSNNLGEIKTEKDVVQSVQTKGMQTNCYQSIGSVVAPKGMGNNEQVVVLRGDVINICN</sequence>
<dbReference type="AlphaFoldDB" id="A0A843B756"/>
<proteinExistence type="predicted"/>
<dbReference type="RefSeq" id="WP_198461988.1">
    <property type="nucleotide sequence ID" value="NZ_JABBCQ020000021.1"/>
</dbReference>
<gene>
    <name evidence="2" type="ORF">HF327_019205</name>
</gene>
<reference evidence="2" key="1">
    <citation type="submission" date="2020-12" db="EMBL/GenBank/DDBJ databases">
        <title>Comamonas sp. nov., isolated from stream water.</title>
        <authorList>
            <person name="Park K.-H."/>
        </authorList>
    </citation>
    <scope>NUCLEOTIDE SEQUENCE</scope>
    <source>
        <strain evidence="2">EJ-4</strain>
    </source>
</reference>